<evidence type="ECO:0000313" key="6">
    <source>
        <dbReference type="EMBL" id="KAG8236939.1"/>
    </source>
</evidence>
<evidence type="ECO:0000256" key="3">
    <source>
        <dbReference type="ARBA" id="ARBA00022525"/>
    </source>
</evidence>
<evidence type="ECO:0000256" key="1">
    <source>
        <dbReference type="ARBA" id="ARBA00004613"/>
    </source>
</evidence>
<keyword evidence="3" id="KW-0964">Secreted</keyword>
<comment type="subcellular location">
    <subcellularLocation>
        <location evidence="1">Secreted</location>
    </subcellularLocation>
</comment>
<dbReference type="Gene3D" id="2.120.10.30">
    <property type="entry name" value="TolB, C-terminal domain"/>
    <property type="match status" value="1"/>
</dbReference>
<dbReference type="OrthoDB" id="8184345at2759"/>
<organism evidence="6 7">
    <name type="scientific">Ladona fulva</name>
    <name type="common">Scarce chaser dragonfly</name>
    <name type="synonym">Libellula fulva</name>
    <dbReference type="NCBI Taxonomy" id="123851"/>
    <lineage>
        <taxon>Eukaryota</taxon>
        <taxon>Metazoa</taxon>
        <taxon>Ecdysozoa</taxon>
        <taxon>Arthropoda</taxon>
        <taxon>Hexapoda</taxon>
        <taxon>Insecta</taxon>
        <taxon>Pterygota</taxon>
        <taxon>Palaeoptera</taxon>
        <taxon>Odonata</taxon>
        <taxon>Epiprocta</taxon>
        <taxon>Anisoptera</taxon>
        <taxon>Libelluloidea</taxon>
        <taxon>Libellulidae</taxon>
        <taxon>Ladona</taxon>
    </lineage>
</organism>
<evidence type="ECO:0000256" key="2">
    <source>
        <dbReference type="ARBA" id="ARBA00009127"/>
    </source>
</evidence>
<dbReference type="AlphaFoldDB" id="A0A8K0KME3"/>
<evidence type="ECO:0000256" key="4">
    <source>
        <dbReference type="ARBA" id="ARBA00023180"/>
    </source>
</evidence>
<dbReference type="PRINTS" id="PR01366">
    <property type="entry name" value="ROYALJELLY"/>
</dbReference>
<evidence type="ECO:0000313" key="7">
    <source>
        <dbReference type="Proteomes" id="UP000792457"/>
    </source>
</evidence>
<dbReference type="GO" id="GO:0005576">
    <property type="term" value="C:extracellular region"/>
    <property type="evidence" value="ECO:0007669"/>
    <property type="project" value="UniProtKB-SubCell"/>
</dbReference>
<keyword evidence="4" id="KW-0325">Glycoprotein</keyword>
<dbReference type="PANTHER" id="PTHR10009:SF7">
    <property type="entry name" value="GH10609P-RELATED"/>
    <property type="match status" value="1"/>
</dbReference>
<keyword evidence="7" id="KW-1185">Reference proteome</keyword>
<dbReference type="InterPro" id="IPR011042">
    <property type="entry name" value="6-blade_b-propeller_TolB-like"/>
</dbReference>
<dbReference type="EMBL" id="KZ309097">
    <property type="protein sequence ID" value="KAG8236939.1"/>
    <property type="molecule type" value="Genomic_DNA"/>
</dbReference>
<dbReference type="PANTHER" id="PTHR10009">
    <property type="entry name" value="PROTEIN YELLOW-RELATED"/>
    <property type="match status" value="1"/>
</dbReference>
<dbReference type="Proteomes" id="UP000792457">
    <property type="component" value="Unassembled WGS sequence"/>
</dbReference>
<dbReference type="InterPro" id="IPR017996">
    <property type="entry name" value="MRJP/yellow-related"/>
</dbReference>
<comment type="similarity">
    <text evidence="2">Belongs to the major royal jelly protein family.</text>
</comment>
<reference evidence="6" key="1">
    <citation type="submission" date="2013-04" db="EMBL/GenBank/DDBJ databases">
        <authorList>
            <person name="Qu J."/>
            <person name="Murali S.C."/>
            <person name="Bandaranaike D."/>
            <person name="Bellair M."/>
            <person name="Blankenburg K."/>
            <person name="Chao H."/>
            <person name="Dinh H."/>
            <person name="Doddapaneni H."/>
            <person name="Downs B."/>
            <person name="Dugan-Rocha S."/>
            <person name="Elkadiri S."/>
            <person name="Gnanaolivu R.D."/>
            <person name="Hernandez B."/>
            <person name="Javaid M."/>
            <person name="Jayaseelan J.C."/>
            <person name="Lee S."/>
            <person name="Li M."/>
            <person name="Ming W."/>
            <person name="Munidasa M."/>
            <person name="Muniz J."/>
            <person name="Nguyen L."/>
            <person name="Ongeri F."/>
            <person name="Osuji N."/>
            <person name="Pu L.-L."/>
            <person name="Puazo M."/>
            <person name="Qu C."/>
            <person name="Quiroz J."/>
            <person name="Raj R."/>
            <person name="Weissenberger G."/>
            <person name="Xin Y."/>
            <person name="Zou X."/>
            <person name="Han Y."/>
            <person name="Richards S."/>
            <person name="Worley K."/>
            <person name="Muzny D."/>
            <person name="Gibbs R."/>
        </authorList>
    </citation>
    <scope>NUCLEOTIDE SEQUENCE</scope>
    <source>
        <strain evidence="6">Sampled in the wild</strain>
    </source>
</reference>
<accession>A0A8K0KME3</accession>
<name>A0A8K0KME3_LADFU</name>
<protein>
    <recommendedName>
        <fullName evidence="8">Protein yellow</fullName>
    </recommendedName>
</protein>
<feature type="signal peptide" evidence="5">
    <location>
        <begin position="1"/>
        <end position="21"/>
    </location>
</feature>
<keyword evidence="5" id="KW-0732">Signal</keyword>
<evidence type="ECO:0000256" key="5">
    <source>
        <dbReference type="SAM" id="SignalP"/>
    </source>
</evidence>
<evidence type="ECO:0008006" key="8">
    <source>
        <dbReference type="Google" id="ProtNLM"/>
    </source>
</evidence>
<reference evidence="6" key="2">
    <citation type="submission" date="2017-10" db="EMBL/GenBank/DDBJ databases">
        <title>Ladona fulva Genome sequencing and assembly.</title>
        <authorList>
            <person name="Murali S."/>
            <person name="Richards S."/>
            <person name="Bandaranaike D."/>
            <person name="Bellair M."/>
            <person name="Blankenburg K."/>
            <person name="Chao H."/>
            <person name="Dinh H."/>
            <person name="Doddapaneni H."/>
            <person name="Dugan-Rocha S."/>
            <person name="Elkadiri S."/>
            <person name="Gnanaolivu R."/>
            <person name="Hernandez B."/>
            <person name="Skinner E."/>
            <person name="Javaid M."/>
            <person name="Lee S."/>
            <person name="Li M."/>
            <person name="Ming W."/>
            <person name="Munidasa M."/>
            <person name="Muniz J."/>
            <person name="Nguyen L."/>
            <person name="Hughes D."/>
            <person name="Osuji N."/>
            <person name="Pu L.-L."/>
            <person name="Puazo M."/>
            <person name="Qu C."/>
            <person name="Quiroz J."/>
            <person name="Raj R."/>
            <person name="Weissenberger G."/>
            <person name="Xin Y."/>
            <person name="Zou X."/>
            <person name="Han Y."/>
            <person name="Worley K."/>
            <person name="Muzny D."/>
            <person name="Gibbs R."/>
        </authorList>
    </citation>
    <scope>NUCLEOTIDE SEQUENCE</scope>
    <source>
        <strain evidence="6">Sampled in the wild</strain>
    </source>
</reference>
<dbReference type="Pfam" id="PF03022">
    <property type="entry name" value="MRJP"/>
    <property type="match status" value="1"/>
</dbReference>
<feature type="chain" id="PRO_5035454117" description="Protein yellow" evidence="5">
    <location>
        <begin position="22"/>
        <end position="455"/>
    </location>
</feature>
<proteinExistence type="inferred from homology"/>
<sequence>MTTSVLLLLLSFWYLLAVIDSHVLKEILAWKALDWKFKSKEDRESAIENERFVKGNAMATQIEYLHDHRIAITTPRFKEGIPATLSTIRESQIGCGKDGPQSPLLRPYPNWKWNNGDMACDGLTSVTAAKADMCGRLWVLDSGVVDMMNPYRTTVCSTKIVAFDLASDDAIREYTFGDYILKSNSILINLAVDVITCEQVYLYSADAIEFGLIVTDTASGDSWRIEHKLFFPYPSWGTLVSNRQHLDLMMGVTSLALQPDYNPDSRKLFFHSLAGAKENFVATRILRNYSLASSMPQEFYFSNGEATSQCPNAIFDRRGILFFSLVSSGALVCWNPATEHVPENIIPIAQNPETLKFITGLSVDIHPFEVDHLGILWTLSTSFIEYMRDAMNPDMVNFRIFVANTRDLSHGTPCEYAQPYGGPPPQYSGVPPPMGHYSPHLLPGPYPPSYQHLGG</sequence>
<gene>
    <name evidence="6" type="ORF">J437_LFUL016701</name>
</gene>
<comment type="caution">
    <text evidence="6">The sequence shown here is derived from an EMBL/GenBank/DDBJ whole genome shotgun (WGS) entry which is preliminary data.</text>
</comment>